<proteinExistence type="predicted"/>
<gene>
    <name evidence="2" type="ORF">RBB77_15915</name>
</gene>
<evidence type="ECO:0000313" key="2">
    <source>
        <dbReference type="EMBL" id="XCB31925.1"/>
    </source>
</evidence>
<reference evidence="2" key="2">
    <citation type="journal article" date="2024" name="Environ. Microbiol.">
        <title>Genome analysis and description of Tunturibacter gen. nov. expands the diversity of Terriglobia in tundra soils.</title>
        <authorList>
            <person name="Messyasz A."/>
            <person name="Mannisto M.K."/>
            <person name="Kerkhof L.J."/>
            <person name="Haggblom M.M."/>
        </authorList>
    </citation>
    <scope>NUCLEOTIDE SEQUENCE</scope>
    <source>
        <strain evidence="2">X5P6</strain>
    </source>
</reference>
<protein>
    <submittedName>
        <fullName evidence="2">Uncharacterized protein</fullName>
    </submittedName>
</protein>
<dbReference type="KEGG" id="tpsc:RBB77_15915"/>
<sequence>MSIQKIIQPIGFLVLLGSVASAQTTSDNPRAAAATNCLVQNPTASPQVLSGKVNLTGDSSARTFQNPELSIPLTDTSPATTNPGAQADLRLTPALHIEINDKGPNDASPFYGAHNCNYTTGTASSNGACVGMVPIVVSSEKDEHYGLEAINAIVQVGNHDPLVQAQGIELNMFNNSGSDSTVLPNSNFSRGPYLGYTATAGGGNAMVSAFTVQDQRSVGAPHSGWHHGFWVPFAYDDGVLVGFPGGGGPPIGLHQAATCRATATANCSSIPLQFDSSYSDGSASHPFATQLYAFSPPGFNQAQCLAVSFTSGTNVFSTCSNGNTTQGRTTVNGPLVINNQELFIGGAAAGVEVGNSATTAPYIDLHSSGNAIDYDARIQVTGGTSAVGQGTIDLIGSHIATNGEKGLTHTVKLPCGTITFTNGLLTGVSGTC</sequence>
<organism evidence="2">
    <name type="scientific">Tunturiibacter psychrotolerans</name>
    <dbReference type="NCBI Taxonomy" id="3069686"/>
    <lineage>
        <taxon>Bacteria</taxon>
        <taxon>Pseudomonadati</taxon>
        <taxon>Acidobacteriota</taxon>
        <taxon>Terriglobia</taxon>
        <taxon>Terriglobales</taxon>
        <taxon>Acidobacteriaceae</taxon>
        <taxon>Tunturiibacter</taxon>
    </lineage>
</organism>
<dbReference type="RefSeq" id="WP_353062770.1">
    <property type="nucleotide sequence ID" value="NZ_CP132942.1"/>
</dbReference>
<keyword evidence="1" id="KW-0732">Signal</keyword>
<accession>A0AAU7ZMW1</accession>
<name>A0AAU7ZMW1_9BACT</name>
<feature type="chain" id="PRO_5043627607" evidence="1">
    <location>
        <begin position="23"/>
        <end position="432"/>
    </location>
</feature>
<dbReference type="AlphaFoldDB" id="A0AAU7ZMW1"/>
<dbReference type="EMBL" id="CP132942">
    <property type="protein sequence ID" value="XCB31925.1"/>
    <property type="molecule type" value="Genomic_DNA"/>
</dbReference>
<reference evidence="2" key="1">
    <citation type="submission" date="2023-08" db="EMBL/GenBank/DDBJ databases">
        <authorList>
            <person name="Messyasz A."/>
            <person name="Mannisto M.K."/>
            <person name="Kerkhof L.J."/>
            <person name="Haggblom M."/>
        </authorList>
    </citation>
    <scope>NUCLEOTIDE SEQUENCE</scope>
    <source>
        <strain evidence="2">X5P6</strain>
    </source>
</reference>
<feature type="signal peptide" evidence="1">
    <location>
        <begin position="1"/>
        <end position="22"/>
    </location>
</feature>
<evidence type="ECO:0000256" key="1">
    <source>
        <dbReference type="SAM" id="SignalP"/>
    </source>
</evidence>